<keyword evidence="4 17" id="KW-0812">Transmembrane</keyword>
<evidence type="ECO:0000256" key="14">
    <source>
        <dbReference type="ARBA" id="ARBA00079144"/>
    </source>
</evidence>
<dbReference type="InterPro" id="IPR044746">
    <property type="entry name" value="ABCC_6TM_D1"/>
</dbReference>
<dbReference type="FunFam" id="1.20.1560.10:FF:000003">
    <property type="entry name" value="ABC transporter C family member 10"/>
    <property type="match status" value="1"/>
</dbReference>
<feature type="transmembrane region" description="Helical" evidence="17">
    <location>
        <begin position="1368"/>
        <end position="1388"/>
    </location>
</feature>
<evidence type="ECO:0000256" key="6">
    <source>
        <dbReference type="ARBA" id="ARBA00022741"/>
    </source>
</evidence>
<keyword evidence="10 17" id="KW-0472">Membrane</keyword>
<dbReference type="SMART" id="SM00382">
    <property type="entry name" value="AAA"/>
    <property type="match status" value="2"/>
</dbReference>
<dbReference type="PROSITE" id="PS50893">
    <property type="entry name" value="ABC_TRANSPORTER_2"/>
    <property type="match status" value="2"/>
</dbReference>
<evidence type="ECO:0000256" key="16">
    <source>
        <dbReference type="SAM" id="MobiDB-lite"/>
    </source>
</evidence>
<dbReference type="SUPFAM" id="SSF52540">
    <property type="entry name" value="P-loop containing nucleoside triphosphate hydrolases"/>
    <property type="match status" value="2"/>
</dbReference>
<comment type="subcellular location">
    <subcellularLocation>
        <location evidence="1">Membrane</location>
        <topology evidence="1">Multi-pass membrane protein</topology>
    </subcellularLocation>
</comment>
<dbReference type="PROSITE" id="PS00211">
    <property type="entry name" value="ABC_TRANSPORTER_1"/>
    <property type="match status" value="1"/>
</dbReference>
<keyword evidence="3" id="KW-0813">Transport</keyword>
<dbReference type="InterPro" id="IPR017871">
    <property type="entry name" value="ABC_transporter-like_CS"/>
</dbReference>
<dbReference type="GO" id="GO:0005524">
    <property type="term" value="F:ATP binding"/>
    <property type="evidence" value="ECO:0007669"/>
    <property type="project" value="UniProtKB-KW"/>
</dbReference>
<dbReference type="GO" id="GO:0016887">
    <property type="term" value="F:ATP hydrolysis activity"/>
    <property type="evidence" value="ECO:0007669"/>
    <property type="project" value="InterPro"/>
</dbReference>
<dbReference type="InterPro" id="IPR036640">
    <property type="entry name" value="ABC1_TM_sf"/>
</dbReference>
<evidence type="ECO:0000256" key="9">
    <source>
        <dbReference type="ARBA" id="ARBA00022989"/>
    </source>
</evidence>
<dbReference type="SUPFAM" id="SSF90123">
    <property type="entry name" value="ABC transporter transmembrane region"/>
    <property type="match status" value="2"/>
</dbReference>
<evidence type="ECO:0000313" key="21">
    <source>
        <dbReference type="Proteomes" id="UP000006038"/>
    </source>
</evidence>
<keyword evidence="8" id="KW-1278">Translocase</keyword>
<dbReference type="EnsemblPlants" id="OB01G28310.1">
    <property type="protein sequence ID" value="OB01G28310.1"/>
    <property type="gene ID" value="OB01G28310"/>
</dbReference>
<dbReference type="CDD" id="cd03244">
    <property type="entry name" value="ABCC_MRP_domain2"/>
    <property type="match status" value="1"/>
</dbReference>
<evidence type="ECO:0000256" key="12">
    <source>
        <dbReference type="ARBA" id="ARBA00068520"/>
    </source>
</evidence>
<dbReference type="InterPro" id="IPR050173">
    <property type="entry name" value="ABC_transporter_C-like"/>
</dbReference>
<keyword evidence="21" id="KW-1185">Reference proteome</keyword>
<accession>J3L0S5</accession>
<name>J3L0S5_ORYBR</name>
<protein>
    <recommendedName>
        <fullName evidence="12">ABC transporter C family member 13</fullName>
    </recommendedName>
    <alternativeName>
        <fullName evidence="14">Multidrug resistance-associated protein 13</fullName>
    </alternativeName>
    <alternativeName>
        <fullName evidence="15">OsMRP5</fullName>
    </alternativeName>
    <alternativeName>
        <fullName evidence="13">Protein LOW PHYTIC ACID 2</fullName>
    </alternativeName>
</protein>
<comment type="function">
    <text evidence="11">ABC transporter that may affect phytic acid transport and compartmentalization. May function directly or indirectly in removing phytic acid from the cytosol or in vesicle trafficking. Required for phytic acid accumulation in developing seeds. Phytic acid is the primary storage form of phosphorus in cereal grains and other plant seeds.</text>
</comment>
<evidence type="ECO:0000313" key="20">
    <source>
        <dbReference type="EnsemblPlants" id="OB01G28310.1"/>
    </source>
</evidence>
<dbReference type="FunFam" id="3.40.50.300:FF:000163">
    <property type="entry name" value="Multidrug resistance-associated protein member 4"/>
    <property type="match status" value="1"/>
</dbReference>
<dbReference type="InterPro" id="IPR027417">
    <property type="entry name" value="P-loop_NTPase"/>
</dbReference>
<feature type="transmembrane region" description="Helical" evidence="17">
    <location>
        <begin position="1033"/>
        <end position="1062"/>
    </location>
</feature>
<evidence type="ECO:0000256" key="15">
    <source>
        <dbReference type="ARBA" id="ARBA00082971"/>
    </source>
</evidence>
<dbReference type="GO" id="GO:0140359">
    <property type="term" value="F:ABC-type transporter activity"/>
    <property type="evidence" value="ECO:0007669"/>
    <property type="project" value="InterPro"/>
</dbReference>
<evidence type="ECO:0000256" key="8">
    <source>
        <dbReference type="ARBA" id="ARBA00022967"/>
    </source>
</evidence>
<evidence type="ECO:0000256" key="13">
    <source>
        <dbReference type="ARBA" id="ARBA00075361"/>
    </source>
</evidence>
<dbReference type="PANTHER" id="PTHR24223:SF422">
    <property type="entry name" value="OS12G0562700 PROTEIN"/>
    <property type="match status" value="1"/>
</dbReference>
<feature type="domain" description="ABC transmembrane type-1" evidence="19">
    <location>
        <begin position="805"/>
        <end position="1080"/>
    </location>
</feature>
<dbReference type="InterPro" id="IPR003593">
    <property type="entry name" value="AAA+_ATPase"/>
</dbReference>
<evidence type="ECO:0000256" key="11">
    <source>
        <dbReference type="ARBA" id="ARBA00057614"/>
    </source>
</evidence>
<evidence type="ECO:0000259" key="19">
    <source>
        <dbReference type="PROSITE" id="PS50929"/>
    </source>
</evidence>
<feature type="transmembrane region" description="Helical" evidence="17">
    <location>
        <begin position="325"/>
        <end position="351"/>
    </location>
</feature>
<keyword evidence="7" id="KW-0067">ATP-binding</keyword>
<proteinExistence type="inferred from homology"/>
<keyword evidence="5" id="KW-0677">Repeat</keyword>
<evidence type="ECO:0000256" key="5">
    <source>
        <dbReference type="ARBA" id="ARBA00022737"/>
    </source>
</evidence>
<dbReference type="InterPro" id="IPR003439">
    <property type="entry name" value="ABC_transporter-like_ATP-bd"/>
</dbReference>
<dbReference type="PROSITE" id="PS50929">
    <property type="entry name" value="ABC_TM1F"/>
    <property type="match status" value="2"/>
</dbReference>
<organism evidence="20">
    <name type="scientific">Oryza brachyantha</name>
    <name type="common">malo sina</name>
    <dbReference type="NCBI Taxonomy" id="4533"/>
    <lineage>
        <taxon>Eukaryota</taxon>
        <taxon>Viridiplantae</taxon>
        <taxon>Streptophyta</taxon>
        <taxon>Embryophyta</taxon>
        <taxon>Tracheophyta</taxon>
        <taxon>Spermatophyta</taxon>
        <taxon>Magnoliopsida</taxon>
        <taxon>Liliopsida</taxon>
        <taxon>Poales</taxon>
        <taxon>Poaceae</taxon>
        <taxon>BOP clade</taxon>
        <taxon>Oryzoideae</taxon>
        <taxon>Oryzeae</taxon>
        <taxon>Oryzinae</taxon>
        <taxon>Oryza</taxon>
    </lineage>
</organism>
<evidence type="ECO:0000256" key="4">
    <source>
        <dbReference type="ARBA" id="ARBA00022692"/>
    </source>
</evidence>
<feature type="region of interest" description="Disordered" evidence="16">
    <location>
        <begin position="1"/>
        <end position="23"/>
    </location>
</feature>
<evidence type="ECO:0000259" key="18">
    <source>
        <dbReference type="PROSITE" id="PS50893"/>
    </source>
</evidence>
<dbReference type="eggNOG" id="KOG0054">
    <property type="taxonomic scope" value="Eukaryota"/>
</dbReference>
<reference evidence="20" key="1">
    <citation type="journal article" date="2013" name="Nat. Commun.">
        <title>Whole-genome sequencing of Oryza brachyantha reveals mechanisms underlying Oryza genome evolution.</title>
        <authorList>
            <person name="Chen J."/>
            <person name="Huang Q."/>
            <person name="Gao D."/>
            <person name="Wang J."/>
            <person name="Lang Y."/>
            <person name="Liu T."/>
            <person name="Li B."/>
            <person name="Bai Z."/>
            <person name="Luis Goicoechea J."/>
            <person name="Liang C."/>
            <person name="Chen C."/>
            <person name="Zhang W."/>
            <person name="Sun S."/>
            <person name="Liao Y."/>
            <person name="Zhang X."/>
            <person name="Yang L."/>
            <person name="Song C."/>
            <person name="Wang M."/>
            <person name="Shi J."/>
            <person name="Liu G."/>
            <person name="Liu J."/>
            <person name="Zhou H."/>
            <person name="Zhou W."/>
            <person name="Yu Q."/>
            <person name="An N."/>
            <person name="Chen Y."/>
            <person name="Cai Q."/>
            <person name="Wang B."/>
            <person name="Liu B."/>
            <person name="Min J."/>
            <person name="Huang Y."/>
            <person name="Wu H."/>
            <person name="Li Z."/>
            <person name="Zhang Y."/>
            <person name="Yin Y."/>
            <person name="Song W."/>
            <person name="Jiang J."/>
            <person name="Jackson S.A."/>
            <person name="Wing R.A."/>
            <person name="Wang J."/>
            <person name="Chen M."/>
        </authorList>
    </citation>
    <scope>NUCLEOTIDE SEQUENCE [LARGE SCALE GENOMIC DNA]</scope>
    <source>
        <strain evidence="20">cv. IRGC 101232</strain>
    </source>
</reference>
<evidence type="ECO:0000256" key="17">
    <source>
        <dbReference type="SAM" id="Phobius"/>
    </source>
</evidence>
<dbReference type="Gene3D" id="3.40.50.300">
    <property type="entry name" value="P-loop containing nucleotide triphosphate hydrolases"/>
    <property type="match status" value="2"/>
</dbReference>
<dbReference type="Pfam" id="PF00005">
    <property type="entry name" value="ABC_tran"/>
    <property type="match status" value="2"/>
</dbReference>
<comment type="similarity">
    <text evidence="2">Belongs to the ABC transporter superfamily. ABCC family. Conjugate transporter (TC 3.A.1.208) subfamily.</text>
</comment>
<dbReference type="FunFam" id="1.20.1560.10:FF:000002">
    <property type="entry name" value="ABC transporter C family member 5"/>
    <property type="match status" value="1"/>
</dbReference>
<feature type="region of interest" description="Disordered" evidence="16">
    <location>
        <begin position="44"/>
        <end position="64"/>
    </location>
</feature>
<evidence type="ECO:0000256" key="10">
    <source>
        <dbReference type="ARBA" id="ARBA00023136"/>
    </source>
</evidence>
<dbReference type="InterPro" id="IPR011527">
    <property type="entry name" value="ABC1_TM_dom"/>
</dbReference>
<dbReference type="PANTHER" id="PTHR24223">
    <property type="entry name" value="ATP-BINDING CASSETTE SUB-FAMILY C"/>
    <property type="match status" value="1"/>
</dbReference>
<dbReference type="GO" id="GO:0016020">
    <property type="term" value="C:membrane"/>
    <property type="evidence" value="ECO:0007669"/>
    <property type="project" value="UniProtKB-SubCell"/>
</dbReference>
<feature type="compositionally biased region" description="Polar residues" evidence="16">
    <location>
        <begin position="1"/>
        <end position="10"/>
    </location>
</feature>
<evidence type="ECO:0000256" key="7">
    <source>
        <dbReference type="ARBA" id="ARBA00022840"/>
    </source>
</evidence>
<feature type="domain" description="ABC transporter" evidence="18">
    <location>
        <begin position="510"/>
        <end position="730"/>
    </location>
</feature>
<reference evidence="20" key="2">
    <citation type="submission" date="2013-04" db="UniProtKB">
        <authorList>
            <consortium name="EnsemblPlants"/>
        </authorList>
    </citation>
    <scope>IDENTIFICATION</scope>
</reference>
<dbReference type="Pfam" id="PF00664">
    <property type="entry name" value="ABC_membrane"/>
    <property type="match status" value="2"/>
</dbReference>
<feature type="transmembrane region" description="Helical" evidence="17">
    <location>
        <begin position="837"/>
        <end position="860"/>
    </location>
</feature>
<dbReference type="CDD" id="cd18579">
    <property type="entry name" value="ABC_6TM_ABCC_D1"/>
    <property type="match status" value="1"/>
</dbReference>
<dbReference type="FunFam" id="3.40.50.300:FF:000508">
    <property type="entry name" value="ABC transporter C family member 5"/>
    <property type="match status" value="1"/>
</dbReference>
<feature type="domain" description="ABC transmembrane type-1" evidence="19">
    <location>
        <begin position="194"/>
        <end position="474"/>
    </location>
</feature>
<dbReference type="InterPro" id="IPR044726">
    <property type="entry name" value="ABCC_6TM_D2"/>
</dbReference>
<sequence>MTVAAASTPSRWRVARPPLPRTRPPPPLCRRLILYAVARTSLPRTPPPPPLLRRQAAGASPRWQRRTQDPRFIQSYMTTPGKKFARQIKERLQTAYREVELHILQNNEAYQQVLDDEISPSPFSTAGFFSKMSFWWLNPLVRKGYEKPLEEKDIPALDVADEAGTQFSMFVAKTKSKKSSLLWSIVSCYTREIIVSGCFALLKVLTLSAGPLLIKEFINVSSGREAFKHEGYIIALGLLFSKCIESLAQRQWYFHSRRVGIQVKSLLAAIIYQKQQKLSRFARTKHSSGEIMNYLMVDTYRVGEFPFWFHRIWTSGLQLTIALTVLYNSVGVATIASVFVIVLTVILNVPLAKQQQHFHSKLMETQDLRLKTMSESFTNMKILKLYAWENHFKGVVQHFRELELKWLSAFQLGKAYTSVLFWASPALVSATTFIACYFLGIPLDPTNVFTFVATLRLVQEPINYIPNVIGSLIQARIAFSRISEFLGAFELEKDQVWMESCAHNPYPVVIKSGCFTWSSSECSSLRNINLVVKAGTKVAICGEVGSGKSSLFAAILGEMPRINGMVQVCGKIAYVSQNAWIQTASVQDNILFGSPMDRPRYEETLKRCSLVYDLENLPFGDQTQVGERGVNLSGGQKQRIQLARALYHDADVYLLDDPFSSVDAHTAKNLFNEYVMGALSEKTVLLITHQVEFLHAFDSIVLMSHGQIMHAASYQELLSSIEEFQNLVNAHEGTADFQNINVLDCNRDKNLFKMDTSVVHTKGKESIKTSEFGQLIRREEREIGETGLKPYLMYLGQNKGYICAILIAITNIIFTSGQLAGNSWLASNVQNPDVSTLILVLVYTTIGIISIIFLLFRALLAVALNLQTSRSLFSQLLDALFHAPISFFYSTPLGRILARVSSDLSVIDLDLPLTISFTISATLNAYINLGVLCFFTWPIFFVVAPVIIMAVKLQRYYLASSKELTRIDGTTKSLIANHLDESVSGATTIRAFKQEDCFFAKFLELVDNNASTSFHCFAATEWLTQRLEIMGAAILLSSCFVITITPGTFSSGVVGMVLSYGLSLNMLFLFSIQNQCSLANQIISVERIRQYMDIVREEPDTVEDNQLPVDWPSVGKIEFEDLEVKYNQDDCPVIQGINCTFQGGDKIGIVGRTGSGKTTLINAVFRLVEPSGGKIIIDGQDITKMCLRDLRSRIGIIPQDPILFDGSVRYNLDPQGCFSDEQIWEVLGKCQLLEAIKEKQGLDSLGGSNWSMGQRQLLCLGRALLCRSRILILDEATASMDNSTDAVIQKTIRTEFKDRTVITIAHRIPTVMDCNRILACFGLRFQVHCTMIWCCPHNGHMREFGHPLFAKLSSVNYHFLSSTLMKNFTFVGALVFQMSLAIPTMVLAMKNMSSRSKKVKDTESKALEMSSLSKTAGFLLRSSLLAGKIVEYDQPQKLMEIEGSLFNQLLNEYRRQISRPGV</sequence>
<dbReference type="Gramene" id="OB01G28310.1">
    <property type="protein sequence ID" value="OB01G28310.1"/>
    <property type="gene ID" value="OB01G28310"/>
</dbReference>
<feature type="domain" description="ABC transporter" evidence="18">
    <location>
        <begin position="1117"/>
        <end position="1377"/>
    </location>
</feature>
<feature type="transmembrane region" description="Helical" evidence="17">
    <location>
        <begin position="926"/>
        <end position="951"/>
    </location>
</feature>
<keyword evidence="6" id="KW-0547">Nucleotide-binding</keyword>
<dbReference type="OMA" id="MESCAHN"/>
<dbReference type="HOGENOM" id="CLU_000604_27_0_1"/>
<dbReference type="Gene3D" id="1.20.1560.10">
    <property type="entry name" value="ABC transporter type 1, transmembrane domain"/>
    <property type="match status" value="2"/>
</dbReference>
<dbReference type="Proteomes" id="UP000006038">
    <property type="component" value="Chromosome 1"/>
</dbReference>
<evidence type="ECO:0000256" key="3">
    <source>
        <dbReference type="ARBA" id="ARBA00022448"/>
    </source>
</evidence>
<dbReference type="CDD" id="cd03250">
    <property type="entry name" value="ABCC_MRP_domain1"/>
    <property type="match status" value="1"/>
</dbReference>
<dbReference type="CDD" id="cd18580">
    <property type="entry name" value="ABC_6TM_ABCC_D2"/>
    <property type="match status" value="1"/>
</dbReference>
<feature type="transmembrane region" description="Helical" evidence="17">
    <location>
        <begin position="801"/>
        <end position="825"/>
    </location>
</feature>
<evidence type="ECO:0000256" key="2">
    <source>
        <dbReference type="ARBA" id="ARBA00009726"/>
    </source>
</evidence>
<evidence type="ECO:0000256" key="1">
    <source>
        <dbReference type="ARBA" id="ARBA00004141"/>
    </source>
</evidence>
<keyword evidence="9 17" id="KW-1133">Transmembrane helix</keyword>
<feature type="transmembrane region" description="Helical" evidence="17">
    <location>
        <begin position="419"/>
        <end position="441"/>
    </location>
</feature>